<protein>
    <submittedName>
        <fullName evidence="1">Uncharacterized protein</fullName>
    </submittedName>
</protein>
<name>A0ABP6W0V7_9PSEU</name>
<comment type="caution">
    <text evidence="1">The sequence shown here is derived from an EMBL/GenBank/DDBJ whole genome shotgun (WGS) entry which is preliminary data.</text>
</comment>
<gene>
    <name evidence="1" type="ORF">GCM10022222_27590</name>
</gene>
<accession>A0ABP6W0V7</accession>
<dbReference type="RefSeq" id="WP_344859458.1">
    <property type="nucleotide sequence ID" value="NZ_BAAAZN010000005.1"/>
</dbReference>
<dbReference type="Proteomes" id="UP001500689">
    <property type="component" value="Unassembled WGS sequence"/>
</dbReference>
<evidence type="ECO:0000313" key="1">
    <source>
        <dbReference type="EMBL" id="GAA3542416.1"/>
    </source>
</evidence>
<evidence type="ECO:0000313" key="2">
    <source>
        <dbReference type="Proteomes" id="UP001500689"/>
    </source>
</evidence>
<reference evidence="2" key="1">
    <citation type="journal article" date="2019" name="Int. J. Syst. Evol. Microbiol.">
        <title>The Global Catalogue of Microorganisms (GCM) 10K type strain sequencing project: providing services to taxonomists for standard genome sequencing and annotation.</title>
        <authorList>
            <consortium name="The Broad Institute Genomics Platform"/>
            <consortium name="The Broad Institute Genome Sequencing Center for Infectious Disease"/>
            <person name="Wu L."/>
            <person name="Ma J."/>
        </authorList>
    </citation>
    <scope>NUCLEOTIDE SEQUENCE [LARGE SCALE GENOMIC DNA]</scope>
    <source>
        <strain evidence="2">JCM 16898</strain>
    </source>
</reference>
<organism evidence="1 2">
    <name type="scientific">Amycolatopsis ultiminotia</name>
    <dbReference type="NCBI Taxonomy" id="543629"/>
    <lineage>
        <taxon>Bacteria</taxon>
        <taxon>Bacillati</taxon>
        <taxon>Actinomycetota</taxon>
        <taxon>Actinomycetes</taxon>
        <taxon>Pseudonocardiales</taxon>
        <taxon>Pseudonocardiaceae</taxon>
        <taxon>Amycolatopsis</taxon>
    </lineage>
</organism>
<proteinExistence type="predicted"/>
<sequence>MDGTEHGPGTPGRRVRVCLQHRQVRIDGAALSYPGVLIRSYDNDELVAQHWIPLGTDPSEEDDERFIEELHRALRWQSGPSRRPPGAE</sequence>
<keyword evidence="2" id="KW-1185">Reference proteome</keyword>
<dbReference type="EMBL" id="BAAAZN010000005">
    <property type="protein sequence ID" value="GAA3542416.1"/>
    <property type="molecule type" value="Genomic_DNA"/>
</dbReference>